<protein>
    <submittedName>
        <fullName evidence="1">Uncharacterized protein</fullName>
    </submittedName>
</protein>
<dbReference type="RefSeq" id="WP_382315923.1">
    <property type="nucleotide sequence ID" value="NZ_JBHUFD010000006.1"/>
</dbReference>
<dbReference type="EMBL" id="JBHUFD010000006">
    <property type="protein sequence ID" value="MFD1874271.1"/>
    <property type="molecule type" value="Genomic_DNA"/>
</dbReference>
<keyword evidence="2" id="KW-1185">Reference proteome</keyword>
<evidence type="ECO:0000313" key="1">
    <source>
        <dbReference type="EMBL" id="MFD1874271.1"/>
    </source>
</evidence>
<name>A0ABW4QYN4_9BACT</name>
<sequence length="235" mass="25597">MQTLPNILDLPTSWGKVTLGQFMRLTELPEQSDVYNFLSVFVDLSPLEVMNLPWLFVNEQVLPVLDFAASTVPDFESFKLPATLTLPGVLHGHELPVLTSLDIISFGQATDLGAVLQDAAMPMMQKRLRTLAIVFYPAYVGGDYDSDAIEDFAEKVCSQATLEEALPITDFFLSSTTSSAVATPPSSSAFPLVEMKKPPASKPSWLNGMRWLWSTRWPLATKPAGPTSSASAGAK</sequence>
<evidence type="ECO:0000313" key="2">
    <source>
        <dbReference type="Proteomes" id="UP001597197"/>
    </source>
</evidence>
<accession>A0ABW4QYN4</accession>
<gene>
    <name evidence="1" type="ORF">ACFSDX_17635</name>
</gene>
<comment type="caution">
    <text evidence="1">The sequence shown here is derived from an EMBL/GenBank/DDBJ whole genome shotgun (WGS) entry which is preliminary data.</text>
</comment>
<reference evidence="2" key="1">
    <citation type="journal article" date="2019" name="Int. J. Syst. Evol. Microbiol.">
        <title>The Global Catalogue of Microorganisms (GCM) 10K type strain sequencing project: providing services to taxonomists for standard genome sequencing and annotation.</title>
        <authorList>
            <consortium name="The Broad Institute Genomics Platform"/>
            <consortium name="The Broad Institute Genome Sequencing Center for Infectious Disease"/>
            <person name="Wu L."/>
            <person name="Ma J."/>
        </authorList>
    </citation>
    <scope>NUCLEOTIDE SEQUENCE [LARGE SCALE GENOMIC DNA]</scope>
    <source>
        <strain evidence="2">CGMCC 1.15795</strain>
    </source>
</reference>
<organism evidence="1 2">
    <name type="scientific">Hymenobacter bucti</name>
    <dbReference type="NCBI Taxonomy" id="1844114"/>
    <lineage>
        <taxon>Bacteria</taxon>
        <taxon>Pseudomonadati</taxon>
        <taxon>Bacteroidota</taxon>
        <taxon>Cytophagia</taxon>
        <taxon>Cytophagales</taxon>
        <taxon>Hymenobacteraceae</taxon>
        <taxon>Hymenobacter</taxon>
    </lineage>
</organism>
<proteinExistence type="predicted"/>
<dbReference type="Proteomes" id="UP001597197">
    <property type="component" value="Unassembled WGS sequence"/>
</dbReference>